<dbReference type="Pfam" id="PF02423">
    <property type="entry name" value="OCD_Mu_crystall"/>
    <property type="match status" value="1"/>
</dbReference>
<accession>A0ABS8NAF0</accession>
<dbReference type="NCBIfam" id="NF006379">
    <property type="entry name" value="PRK08618.1"/>
    <property type="match status" value="1"/>
</dbReference>
<reference evidence="1" key="1">
    <citation type="submission" date="2021-11" db="EMBL/GenBank/DDBJ databases">
        <authorList>
            <person name="Qingchun L."/>
            <person name="Dong Z."/>
            <person name="Zongwei Q."/>
            <person name="Jia Z."/>
            <person name="Duotao L."/>
        </authorList>
    </citation>
    <scope>NUCLEOTIDE SEQUENCE</scope>
    <source>
        <strain evidence="1">WLY-B-L2</strain>
    </source>
</reference>
<name>A0ABS8NAF0_9CLOT</name>
<dbReference type="PANTHER" id="PTHR13812:SF19">
    <property type="entry name" value="KETIMINE REDUCTASE MU-CRYSTALLIN"/>
    <property type="match status" value="1"/>
</dbReference>
<sequence>MLLLNKEDIKKVFDMKDAIDAAKESLSIFSQGKSVVPLRTNIDIPKYEGQSLFMPAYVESLDSAGIKIVSVFPKNIEKGLPSVPAKMILLDGKTGDVICIMDGTYLTQLRTGATSGAAADMLSRKDSKNGALFGTGGQAASQLEAMLTVRNLNIVKVFDIDKERAEAFAERMSGELSRFSTKIVAAESSDDAVNDADIITTVTTSKKAVFNGRLVKKGAHINGVGSYTPVMEELDEYIVQNADKIYMDSKSAVLSESGDFIIPIQKGLIDESKINGELGEVICGKIQGRISEDEITIYETVGIAVMDVVTAYKIYEKAVKAKIGTNVDL</sequence>
<protein>
    <submittedName>
        <fullName evidence="1">Ornithine cyclodeaminase family protein</fullName>
    </submittedName>
</protein>
<evidence type="ECO:0000313" key="1">
    <source>
        <dbReference type="EMBL" id="MCC9296755.1"/>
    </source>
</evidence>
<comment type="caution">
    <text evidence="1">The sequence shown here is derived from an EMBL/GenBank/DDBJ whole genome shotgun (WGS) entry which is preliminary data.</text>
</comment>
<dbReference type="Gene3D" id="3.30.1780.10">
    <property type="entry name" value="ornithine cyclodeaminase, domain 1"/>
    <property type="match status" value="1"/>
</dbReference>
<proteinExistence type="predicted"/>
<dbReference type="SUPFAM" id="SSF51735">
    <property type="entry name" value="NAD(P)-binding Rossmann-fold domains"/>
    <property type="match status" value="1"/>
</dbReference>
<dbReference type="EMBL" id="JAJJPB010000048">
    <property type="protein sequence ID" value="MCC9296755.1"/>
    <property type="molecule type" value="Genomic_DNA"/>
</dbReference>
<evidence type="ECO:0000313" key="2">
    <source>
        <dbReference type="Proteomes" id="UP001165422"/>
    </source>
</evidence>
<dbReference type="Proteomes" id="UP001165422">
    <property type="component" value="Unassembled WGS sequence"/>
</dbReference>
<dbReference type="InterPro" id="IPR003462">
    <property type="entry name" value="ODC_Mu_crystall"/>
</dbReference>
<organism evidence="1 2">
    <name type="scientific">Clostridium aromativorans</name>
    <dbReference type="NCBI Taxonomy" id="2836848"/>
    <lineage>
        <taxon>Bacteria</taxon>
        <taxon>Bacillati</taxon>
        <taxon>Bacillota</taxon>
        <taxon>Clostridia</taxon>
        <taxon>Eubacteriales</taxon>
        <taxon>Clostridiaceae</taxon>
        <taxon>Clostridium</taxon>
    </lineage>
</organism>
<dbReference type="PANTHER" id="PTHR13812">
    <property type="entry name" value="KETIMINE REDUCTASE MU-CRYSTALLIN"/>
    <property type="match status" value="1"/>
</dbReference>
<dbReference type="InterPro" id="IPR036291">
    <property type="entry name" value="NAD(P)-bd_dom_sf"/>
</dbReference>
<dbReference type="RefSeq" id="WP_229982165.1">
    <property type="nucleotide sequence ID" value="NZ_JAJJPB010000048.1"/>
</dbReference>
<dbReference type="Gene3D" id="3.40.50.720">
    <property type="entry name" value="NAD(P)-binding Rossmann-like Domain"/>
    <property type="match status" value="1"/>
</dbReference>
<dbReference type="PIRSF" id="PIRSF001439">
    <property type="entry name" value="CryM"/>
    <property type="match status" value="1"/>
</dbReference>
<gene>
    <name evidence="1" type="ORF">LN736_18130</name>
</gene>
<dbReference type="InterPro" id="IPR023401">
    <property type="entry name" value="ODC_N"/>
</dbReference>
<keyword evidence="2" id="KW-1185">Reference proteome</keyword>